<comment type="caution">
    <text evidence="1">The sequence shown here is derived from an EMBL/GenBank/DDBJ whole genome shotgun (WGS) entry which is preliminary data.</text>
</comment>
<evidence type="ECO:0000313" key="1">
    <source>
        <dbReference type="EMBL" id="CAF1464092.1"/>
    </source>
</evidence>
<protein>
    <submittedName>
        <fullName evidence="1">Uncharacterized protein</fullName>
    </submittedName>
</protein>
<proteinExistence type="predicted"/>
<reference evidence="1" key="1">
    <citation type="submission" date="2021-02" db="EMBL/GenBank/DDBJ databases">
        <authorList>
            <person name="Nowell W R."/>
        </authorList>
    </citation>
    <scope>NUCLEOTIDE SEQUENCE</scope>
</reference>
<gene>
    <name evidence="1" type="ORF">EDS130_LOCUS40354</name>
</gene>
<dbReference type="EMBL" id="CAJNOJ010000484">
    <property type="protein sequence ID" value="CAF1464092.1"/>
    <property type="molecule type" value="Genomic_DNA"/>
</dbReference>
<accession>A0A815QJ92</accession>
<name>A0A815QJ92_ADIRI</name>
<sequence>MNGKYRIFAHLCVDTKRKFRINSLFPRYFITHNRFSFKRTVLVFMQEKIQKAFDLDSIMQWNMSRFFLGKNNIVMYICLMSC</sequence>
<dbReference type="AlphaFoldDB" id="A0A815QJ92"/>
<evidence type="ECO:0000313" key="2">
    <source>
        <dbReference type="Proteomes" id="UP000663852"/>
    </source>
</evidence>
<dbReference type="Proteomes" id="UP000663852">
    <property type="component" value="Unassembled WGS sequence"/>
</dbReference>
<organism evidence="1 2">
    <name type="scientific">Adineta ricciae</name>
    <name type="common">Rotifer</name>
    <dbReference type="NCBI Taxonomy" id="249248"/>
    <lineage>
        <taxon>Eukaryota</taxon>
        <taxon>Metazoa</taxon>
        <taxon>Spiralia</taxon>
        <taxon>Gnathifera</taxon>
        <taxon>Rotifera</taxon>
        <taxon>Eurotatoria</taxon>
        <taxon>Bdelloidea</taxon>
        <taxon>Adinetida</taxon>
        <taxon>Adinetidae</taxon>
        <taxon>Adineta</taxon>
    </lineage>
</organism>